<dbReference type="InterPro" id="IPR036390">
    <property type="entry name" value="WH_DNA-bd_sf"/>
</dbReference>
<dbReference type="InterPro" id="IPR012967">
    <property type="entry name" value="COMT_dimerisation"/>
</dbReference>
<dbReference type="InterPro" id="IPR001077">
    <property type="entry name" value="COMT_C"/>
</dbReference>
<keyword evidence="2" id="KW-0808">Transferase</keyword>
<dbReference type="EMBL" id="BTGU01000007">
    <property type="protein sequence ID" value="GMN38243.1"/>
    <property type="molecule type" value="Genomic_DNA"/>
</dbReference>
<keyword evidence="1" id="KW-0489">Methyltransferase</keyword>
<protein>
    <submittedName>
        <fullName evidence="8">Uncharacterized protein</fullName>
    </submittedName>
</protein>
<feature type="domain" description="O-methyltransferase C-terminal" evidence="6">
    <location>
        <begin position="143"/>
        <end position="366"/>
    </location>
</feature>
<dbReference type="GO" id="GO:0046983">
    <property type="term" value="F:protein dimerization activity"/>
    <property type="evidence" value="ECO:0007669"/>
    <property type="project" value="InterPro"/>
</dbReference>
<proteinExistence type="inferred from homology"/>
<dbReference type="InterPro" id="IPR016461">
    <property type="entry name" value="COMT-like"/>
</dbReference>
<dbReference type="SUPFAM" id="SSF46785">
    <property type="entry name" value="Winged helix' DNA-binding domain"/>
    <property type="match status" value="1"/>
</dbReference>
<dbReference type="PROSITE" id="PS51683">
    <property type="entry name" value="SAM_OMT_II"/>
    <property type="match status" value="1"/>
</dbReference>
<accession>A0AA88CX57</accession>
<evidence type="ECO:0000313" key="9">
    <source>
        <dbReference type="Proteomes" id="UP001187192"/>
    </source>
</evidence>
<sequence length="386" mass="42510">MGELKKDHLITWGVSEEEEERAKVDIWKYIFGFVELAVVKCAIELGLADIIENHGRPMTLLELSSALGSSCVPQTLHRVMRFLASRGIFKEIITTTGDGDGDVQSTAICYSQTPLSLRLMTTGEKSMAAFILMEISQPMLAPWHGLSARVMAKGAPPFEAAHDGEDVWSYAEANPAHCLLIEEAMACDTRVAVSAIIDGCSDVFDGVSTLVDVGGGNGTALRMLVKACPWIRKGINFDLPHVVSAAEEFEGIKHVGGDMFDLVPKADAVFLKWVLHDWGDEECIRILKKCREAIPKDKGKVIIVEAVIGNKLDRQKEDDNKKNNYNLSNKLKDVGLALDMVMMAHTRTGKERTSEEWAFVLREAGFCRHILRPIAAVQSVIVAFPT</sequence>
<comment type="similarity">
    <text evidence="4">Belongs to the class I-like SAM-binding methyltransferase superfamily. Cation-independent O-methyltransferase family.</text>
</comment>
<feature type="domain" description="O-methyltransferase dimerisation" evidence="7">
    <location>
        <begin position="27"/>
        <end position="121"/>
    </location>
</feature>
<dbReference type="Pfam" id="PF00891">
    <property type="entry name" value="Methyltransf_2"/>
    <property type="match status" value="1"/>
</dbReference>
<evidence type="ECO:0000256" key="2">
    <source>
        <dbReference type="ARBA" id="ARBA00022679"/>
    </source>
</evidence>
<evidence type="ECO:0000259" key="6">
    <source>
        <dbReference type="Pfam" id="PF00891"/>
    </source>
</evidence>
<dbReference type="Proteomes" id="UP001187192">
    <property type="component" value="Unassembled WGS sequence"/>
</dbReference>
<dbReference type="Gene3D" id="3.40.50.150">
    <property type="entry name" value="Vaccinia Virus protein VP39"/>
    <property type="match status" value="1"/>
</dbReference>
<evidence type="ECO:0000259" key="7">
    <source>
        <dbReference type="Pfam" id="PF08100"/>
    </source>
</evidence>
<name>A0AA88CX57_FICCA</name>
<organism evidence="8 9">
    <name type="scientific">Ficus carica</name>
    <name type="common">Common fig</name>
    <dbReference type="NCBI Taxonomy" id="3494"/>
    <lineage>
        <taxon>Eukaryota</taxon>
        <taxon>Viridiplantae</taxon>
        <taxon>Streptophyta</taxon>
        <taxon>Embryophyta</taxon>
        <taxon>Tracheophyta</taxon>
        <taxon>Spermatophyta</taxon>
        <taxon>Magnoliopsida</taxon>
        <taxon>eudicotyledons</taxon>
        <taxon>Gunneridae</taxon>
        <taxon>Pentapetalae</taxon>
        <taxon>rosids</taxon>
        <taxon>fabids</taxon>
        <taxon>Rosales</taxon>
        <taxon>Moraceae</taxon>
        <taxon>Ficeae</taxon>
        <taxon>Ficus</taxon>
    </lineage>
</organism>
<evidence type="ECO:0000256" key="5">
    <source>
        <dbReference type="PIRSR" id="PIRSR005739-1"/>
    </source>
</evidence>
<evidence type="ECO:0000256" key="4">
    <source>
        <dbReference type="ARBA" id="ARBA00038277"/>
    </source>
</evidence>
<dbReference type="AlphaFoldDB" id="A0AA88CX57"/>
<evidence type="ECO:0000313" key="8">
    <source>
        <dbReference type="EMBL" id="GMN38243.1"/>
    </source>
</evidence>
<dbReference type="FunFam" id="3.40.50.150:FF:000294">
    <property type="entry name" value="O-methyltransferase family protein"/>
    <property type="match status" value="1"/>
</dbReference>
<keyword evidence="9" id="KW-1185">Reference proteome</keyword>
<gene>
    <name evidence="8" type="ORF">TIFTF001_007481</name>
</gene>
<dbReference type="PIRSF" id="PIRSF005739">
    <property type="entry name" value="O-mtase"/>
    <property type="match status" value="1"/>
</dbReference>
<comment type="caution">
    <text evidence="8">The sequence shown here is derived from an EMBL/GenBank/DDBJ whole genome shotgun (WGS) entry which is preliminary data.</text>
</comment>
<dbReference type="InterPro" id="IPR036388">
    <property type="entry name" value="WH-like_DNA-bd_sf"/>
</dbReference>
<evidence type="ECO:0000256" key="3">
    <source>
        <dbReference type="ARBA" id="ARBA00022691"/>
    </source>
</evidence>
<dbReference type="Pfam" id="PF08100">
    <property type="entry name" value="Dimerisation"/>
    <property type="match status" value="1"/>
</dbReference>
<dbReference type="Gene3D" id="1.10.10.10">
    <property type="entry name" value="Winged helix-like DNA-binding domain superfamily/Winged helix DNA-binding domain"/>
    <property type="match status" value="1"/>
</dbReference>
<keyword evidence="3" id="KW-0949">S-adenosyl-L-methionine</keyword>
<dbReference type="SUPFAM" id="SSF53335">
    <property type="entry name" value="S-adenosyl-L-methionine-dependent methyltransferases"/>
    <property type="match status" value="1"/>
</dbReference>
<dbReference type="CDD" id="cd02440">
    <property type="entry name" value="AdoMet_MTases"/>
    <property type="match status" value="1"/>
</dbReference>
<evidence type="ECO:0000256" key="1">
    <source>
        <dbReference type="ARBA" id="ARBA00022603"/>
    </source>
</evidence>
<dbReference type="GO" id="GO:0008171">
    <property type="term" value="F:O-methyltransferase activity"/>
    <property type="evidence" value="ECO:0007669"/>
    <property type="project" value="InterPro"/>
</dbReference>
<dbReference type="PANTHER" id="PTHR11746">
    <property type="entry name" value="O-METHYLTRANSFERASE"/>
    <property type="match status" value="1"/>
</dbReference>
<dbReference type="InterPro" id="IPR029063">
    <property type="entry name" value="SAM-dependent_MTases_sf"/>
</dbReference>
<dbReference type="GO" id="GO:0032259">
    <property type="term" value="P:methylation"/>
    <property type="evidence" value="ECO:0007669"/>
    <property type="project" value="UniProtKB-KW"/>
</dbReference>
<reference evidence="8" key="1">
    <citation type="submission" date="2023-07" db="EMBL/GenBank/DDBJ databases">
        <title>draft genome sequence of fig (Ficus carica).</title>
        <authorList>
            <person name="Takahashi T."/>
            <person name="Nishimura K."/>
        </authorList>
    </citation>
    <scope>NUCLEOTIDE SEQUENCE</scope>
</reference>
<feature type="active site" description="Proton acceptor" evidence="5">
    <location>
        <position position="276"/>
    </location>
</feature>